<evidence type="ECO:0000313" key="2">
    <source>
        <dbReference type="EMBL" id="CAL8086108.1"/>
    </source>
</evidence>
<proteinExistence type="predicted"/>
<dbReference type="CDD" id="cd18186">
    <property type="entry name" value="BTB_POZ_ZBTB_KLHL-like"/>
    <property type="match status" value="1"/>
</dbReference>
<keyword evidence="3" id="KW-1185">Reference proteome</keyword>
<sequence>MDSKTNTDPEPSFLLGKETYLRNKALRYKLRSITSLDREWFKHVLLQSTTAIFKIDECGANLSDKVFQFNDDDMCMAFSFGGEVSLEEDKESNWRKHYQDRGIASCSNRTPEGNILAYPGNWIYVFAKGNPRGQFDIGNYINGFPQKAILILPLCNCKSADCIQELDTSQLKPVIVNLVLADRDKKKEVKVDFKPACTDQYELSKDCDSGNRSRIVYYGIVNLHDLEPLTWKQEPEKKPTPTHTPPPTCTDIVIATNRTRLVSPATSVNNPSPRLVPDRPFPSGFADRPDGFGFGPNSKTVPIRSATTTLLRPPKPSTCSHRIITPRSAADTNRPTVPSGRCNCSTTDNLKRRRMNEPESQKTQQSKAMNVQTTKTKICSAFLAPTSNSACFIEILDIQAAPTVKSPWSPCPLLNNLFSERFLADFMIISSNGTVHPTHKVVLAGKSPVFWRLFSNSRRNEGESLERLEFQEGRGVPVTPEAVNAFLKFMYCGDTSGIRNVALAAEILYLGYKYELPDLIAFCSKLIIRKLKERQEGSTTWTADANMLDAWRNILTSVNLPGANKLQLLVRLEKMIVNGLT</sequence>
<dbReference type="Gene3D" id="3.30.710.10">
    <property type="entry name" value="Potassium Channel Kv1.1, Chain A"/>
    <property type="match status" value="1"/>
</dbReference>
<evidence type="ECO:0000313" key="3">
    <source>
        <dbReference type="Proteomes" id="UP001642540"/>
    </source>
</evidence>
<comment type="caution">
    <text evidence="2">The sequence shown here is derived from an EMBL/GenBank/DDBJ whole genome shotgun (WGS) entry which is preliminary data.</text>
</comment>
<evidence type="ECO:0000259" key="1">
    <source>
        <dbReference type="PROSITE" id="PS50097"/>
    </source>
</evidence>
<accession>A0ABP1Q1R7</accession>
<name>A0ABP1Q1R7_9HEXA</name>
<organism evidence="2 3">
    <name type="scientific">Orchesella dallaii</name>
    <dbReference type="NCBI Taxonomy" id="48710"/>
    <lineage>
        <taxon>Eukaryota</taxon>
        <taxon>Metazoa</taxon>
        <taxon>Ecdysozoa</taxon>
        <taxon>Arthropoda</taxon>
        <taxon>Hexapoda</taxon>
        <taxon>Collembola</taxon>
        <taxon>Entomobryomorpha</taxon>
        <taxon>Entomobryoidea</taxon>
        <taxon>Orchesellidae</taxon>
        <taxon>Orchesellinae</taxon>
        <taxon>Orchesella</taxon>
    </lineage>
</organism>
<dbReference type="PROSITE" id="PS50097">
    <property type="entry name" value="BTB"/>
    <property type="match status" value="1"/>
</dbReference>
<dbReference type="PANTHER" id="PTHR24410">
    <property type="entry name" value="HL07962P-RELATED"/>
    <property type="match status" value="1"/>
</dbReference>
<dbReference type="EMBL" id="CAXLJM020000019">
    <property type="protein sequence ID" value="CAL8086108.1"/>
    <property type="molecule type" value="Genomic_DNA"/>
</dbReference>
<dbReference type="InterPro" id="IPR000210">
    <property type="entry name" value="BTB/POZ_dom"/>
</dbReference>
<feature type="domain" description="BTB" evidence="1">
    <location>
        <begin position="424"/>
        <end position="499"/>
    </location>
</feature>
<dbReference type="SMART" id="SM00225">
    <property type="entry name" value="BTB"/>
    <property type="match status" value="1"/>
</dbReference>
<dbReference type="Pfam" id="PF00651">
    <property type="entry name" value="BTB"/>
    <property type="match status" value="1"/>
</dbReference>
<protein>
    <recommendedName>
        <fullName evidence="1">BTB domain-containing protein</fullName>
    </recommendedName>
</protein>
<dbReference type="PANTHER" id="PTHR24410:SF23">
    <property type="entry name" value="BTB DOMAIN-CONTAINING PROTEIN-RELATED"/>
    <property type="match status" value="1"/>
</dbReference>
<gene>
    <name evidence="2" type="ORF">ODALV1_LOCUS6336</name>
</gene>
<dbReference type="InterPro" id="IPR011333">
    <property type="entry name" value="SKP1/BTB/POZ_sf"/>
</dbReference>
<dbReference type="InterPro" id="IPR051481">
    <property type="entry name" value="BTB-POZ/Galectin-3-binding"/>
</dbReference>
<dbReference type="SUPFAM" id="SSF54695">
    <property type="entry name" value="POZ domain"/>
    <property type="match status" value="1"/>
</dbReference>
<reference evidence="2 3" key="1">
    <citation type="submission" date="2024-08" db="EMBL/GenBank/DDBJ databases">
        <authorList>
            <person name="Cucini C."/>
            <person name="Frati F."/>
        </authorList>
    </citation>
    <scope>NUCLEOTIDE SEQUENCE [LARGE SCALE GENOMIC DNA]</scope>
</reference>
<dbReference type="Proteomes" id="UP001642540">
    <property type="component" value="Unassembled WGS sequence"/>
</dbReference>